<protein>
    <submittedName>
        <fullName evidence="1">Group-specific protein</fullName>
    </submittedName>
</protein>
<gene>
    <name evidence="1" type="ORF">UB32_14130</name>
</gene>
<reference evidence="1 2" key="1">
    <citation type="submission" date="2015-01" db="EMBL/GenBank/DDBJ databases">
        <title>Draft genome sequences of the supercritical CO2 tolerant bacteria Bacillus subterraneus MITOT1 and Bacillus cereus MIT0214.</title>
        <authorList>
            <person name="Peet K.C."/>
            <person name="Thompson J.R."/>
        </authorList>
    </citation>
    <scope>NUCLEOTIDE SEQUENCE [LARGE SCALE GENOMIC DNA]</scope>
    <source>
        <strain evidence="1 2">MITOT1</strain>
    </source>
</reference>
<comment type="caution">
    <text evidence="1">The sequence shown here is derived from an EMBL/GenBank/DDBJ whole genome shotgun (WGS) entry which is preliminary data.</text>
</comment>
<sequence>MGECKIDHSKEDVQKKYESQKEFLPQDIQASFNNFLEEEHTQEILNEVFHLLKKYDLAAEEERNQRNNRLNLILKNV</sequence>
<dbReference type="RefSeq" id="WP_044394656.1">
    <property type="nucleotide sequence ID" value="NZ_JXIQ01000109.1"/>
</dbReference>
<dbReference type="OrthoDB" id="2353604at2"/>
<evidence type="ECO:0000313" key="1">
    <source>
        <dbReference type="EMBL" id="KIY21378.1"/>
    </source>
</evidence>
<keyword evidence="2" id="KW-1185">Reference proteome</keyword>
<dbReference type="Proteomes" id="UP000032512">
    <property type="component" value="Unassembled WGS sequence"/>
</dbReference>
<dbReference type="AlphaFoldDB" id="A0A0D6Z9W3"/>
<dbReference type="EMBL" id="JXIQ01000109">
    <property type="protein sequence ID" value="KIY21378.1"/>
    <property type="molecule type" value="Genomic_DNA"/>
</dbReference>
<dbReference type="PATRIC" id="fig|285983.3.peg.1682"/>
<name>A0A0D6Z9W3_9BACI</name>
<accession>A0A0D6Z9W3</accession>
<organism evidence="1 2">
    <name type="scientific">Mesobacillus subterraneus</name>
    <dbReference type="NCBI Taxonomy" id="285983"/>
    <lineage>
        <taxon>Bacteria</taxon>
        <taxon>Bacillati</taxon>
        <taxon>Bacillota</taxon>
        <taxon>Bacilli</taxon>
        <taxon>Bacillales</taxon>
        <taxon>Bacillaceae</taxon>
        <taxon>Mesobacillus</taxon>
    </lineage>
</organism>
<evidence type="ECO:0000313" key="2">
    <source>
        <dbReference type="Proteomes" id="UP000032512"/>
    </source>
</evidence>
<proteinExistence type="predicted"/>